<evidence type="ECO:0000313" key="2">
    <source>
        <dbReference type="EMBL" id="OGK55435.1"/>
    </source>
</evidence>
<protein>
    <submittedName>
        <fullName evidence="2">Uncharacterized protein</fullName>
    </submittedName>
</protein>
<accession>A0A1F7JIM0</accession>
<dbReference type="Proteomes" id="UP000177418">
    <property type="component" value="Unassembled WGS sequence"/>
</dbReference>
<dbReference type="EMBL" id="MGAV01000003">
    <property type="protein sequence ID" value="OGK55435.1"/>
    <property type="molecule type" value="Genomic_DNA"/>
</dbReference>
<name>A0A1F7JIM0_9BACT</name>
<sequence>MGRDQLPGLQRQRLSPLLRAGMVEGASAQEGRLSASQGTSMKCPNPKCKRETTVKFVPDGMTREMCPACAPPGTTVAGVPLSQLLDAQPVIAGGVKKER</sequence>
<reference evidence="2 3" key="1">
    <citation type="journal article" date="2016" name="Nat. Commun.">
        <title>Thousands of microbial genomes shed light on interconnected biogeochemical processes in an aquifer system.</title>
        <authorList>
            <person name="Anantharaman K."/>
            <person name="Brown C.T."/>
            <person name="Hug L.A."/>
            <person name="Sharon I."/>
            <person name="Castelle C.J."/>
            <person name="Probst A.J."/>
            <person name="Thomas B.C."/>
            <person name="Singh A."/>
            <person name="Wilkins M.J."/>
            <person name="Karaoz U."/>
            <person name="Brodie E.L."/>
            <person name="Williams K.H."/>
            <person name="Hubbard S.S."/>
            <person name="Banfield J.F."/>
        </authorList>
    </citation>
    <scope>NUCLEOTIDE SEQUENCE [LARGE SCALE GENOMIC DNA]</scope>
</reference>
<gene>
    <name evidence="2" type="ORF">A3H78_01075</name>
</gene>
<comment type="caution">
    <text evidence="2">The sequence shown here is derived from an EMBL/GenBank/DDBJ whole genome shotgun (WGS) entry which is preliminary data.</text>
</comment>
<evidence type="ECO:0000256" key="1">
    <source>
        <dbReference type="SAM" id="MobiDB-lite"/>
    </source>
</evidence>
<organism evidence="2 3">
    <name type="scientific">Candidatus Roizmanbacteria bacterium RIFCSPLOWO2_02_FULL_36_11</name>
    <dbReference type="NCBI Taxonomy" id="1802071"/>
    <lineage>
        <taxon>Bacteria</taxon>
        <taxon>Candidatus Roizmaniibacteriota</taxon>
    </lineage>
</organism>
<proteinExistence type="predicted"/>
<feature type="region of interest" description="Disordered" evidence="1">
    <location>
        <begin position="20"/>
        <end position="46"/>
    </location>
</feature>
<evidence type="ECO:0000313" key="3">
    <source>
        <dbReference type="Proteomes" id="UP000177418"/>
    </source>
</evidence>
<dbReference type="AlphaFoldDB" id="A0A1F7JIM0"/>